<evidence type="ECO:0000256" key="3">
    <source>
        <dbReference type="ARBA" id="ARBA00022617"/>
    </source>
</evidence>
<evidence type="ECO:0000256" key="2">
    <source>
        <dbReference type="ARBA" id="ARBA00010617"/>
    </source>
</evidence>
<keyword evidence="4 8" id="KW-0479">Metal-binding</keyword>
<comment type="cofactor">
    <cofactor evidence="1 8">
        <name>heme</name>
        <dbReference type="ChEBI" id="CHEBI:30413"/>
    </cofactor>
</comment>
<dbReference type="STRING" id="4540.A0A3L6TG11"/>
<accession>A0A3L6TG11</accession>
<gene>
    <name evidence="10" type="ORF">C2845_PM03G27600</name>
</gene>
<sequence length="381" mass="42686">MLWLPAISPVFKRLRAVCNNHLFSARGLDATRAMREEKVRELVGCLRDRHAGQVVNVGVVMLSGMFNLMSNVLFSEDVIDLKSDDAQELERLLNDAIEEITKPNLSDLFSLLSKLDLQGHGRNFALYIKKLYDFFDRVISRRQSAGGEKNVDYLGVLLQLHSEDQFSLQTIKSFILDLFVAGTSTTALTVEWTLAELLRHPAVMSKVRGELQEVLGSKEHPDESDMDKLPYLRTVVMEIMRLHPPAPLMMPHLAMADGAEVGGFPVPKGTKVIVNVWAIMRDPASWEQPEAFMPERFLGTGLDFRGVDARAFVPFGAGRRQCPGMPVATRSVMLILASLLHAFEWSLPYGMQPCDVDVRDRFGTSLNMVTPLKAVPTPVWH</sequence>
<evidence type="ECO:0000256" key="7">
    <source>
        <dbReference type="ARBA" id="ARBA00023033"/>
    </source>
</evidence>
<dbReference type="PANTHER" id="PTHR47950:SF48">
    <property type="entry name" value="CYTOCHROME P450 FAMILY PROTEIN, EXPRESSED"/>
    <property type="match status" value="1"/>
</dbReference>
<name>A0A3L6TG11_PANMI</name>
<dbReference type="AlphaFoldDB" id="A0A3L6TG11"/>
<dbReference type="GO" id="GO:0020037">
    <property type="term" value="F:heme binding"/>
    <property type="evidence" value="ECO:0007669"/>
    <property type="project" value="InterPro"/>
</dbReference>
<evidence type="ECO:0000256" key="5">
    <source>
        <dbReference type="ARBA" id="ARBA00023002"/>
    </source>
</evidence>
<dbReference type="Pfam" id="PF00067">
    <property type="entry name" value="p450"/>
    <property type="match status" value="1"/>
</dbReference>
<dbReference type="EMBL" id="PQIB02000002">
    <property type="protein sequence ID" value="RLN36253.1"/>
    <property type="molecule type" value="Genomic_DNA"/>
</dbReference>
<evidence type="ECO:0000256" key="8">
    <source>
        <dbReference type="PIRSR" id="PIRSR602401-1"/>
    </source>
</evidence>
<comment type="similarity">
    <text evidence="2 9">Belongs to the cytochrome P450 family.</text>
</comment>
<dbReference type="Proteomes" id="UP000275267">
    <property type="component" value="Unassembled WGS sequence"/>
</dbReference>
<feature type="binding site" description="axial binding residue" evidence="8">
    <location>
        <position position="322"/>
    </location>
    <ligand>
        <name>heme</name>
        <dbReference type="ChEBI" id="CHEBI:30413"/>
    </ligand>
    <ligandPart>
        <name>Fe</name>
        <dbReference type="ChEBI" id="CHEBI:18248"/>
    </ligandPart>
</feature>
<dbReference type="PANTHER" id="PTHR47950">
    <property type="entry name" value="CYTOCHROME P450, FAMILY 76, SUBFAMILY C, POLYPEPTIDE 5-RELATED"/>
    <property type="match status" value="1"/>
</dbReference>
<evidence type="ECO:0000256" key="1">
    <source>
        <dbReference type="ARBA" id="ARBA00001971"/>
    </source>
</evidence>
<dbReference type="GO" id="GO:0016705">
    <property type="term" value="F:oxidoreductase activity, acting on paired donors, with incorporation or reduction of molecular oxygen"/>
    <property type="evidence" value="ECO:0007669"/>
    <property type="project" value="InterPro"/>
</dbReference>
<keyword evidence="6 8" id="KW-0408">Iron</keyword>
<dbReference type="FunFam" id="1.10.630.10:FF:000126">
    <property type="entry name" value="Predicted protein"/>
    <property type="match status" value="1"/>
</dbReference>
<dbReference type="PRINTS" id="PR00385">
    <property type="entry name" value="P450"/>
</dbReference>
<keyword evidence="11" id="KW-1185">Reference proteome</keyword>
<proteinExistence type="inferred from homology"/>
<dbReference type="InterPro" id="IPR017972">
    <property type="entry name" value="Cyt_P450_CS"/>
</dbReference>
<keyword evidence="3 8" id="KW-0349">Heme</keyword>
<evidence type="ECO:0000313" key="10">
    <source>
        <dbReference type="EMBL" id="RLN36253.1"/>
    </source>
</evidence>
<dbReference type="InterPro" id="IPR001128">
    <property type="entry name" value="Cyt_P450"/>
</dbReference>
<dbReference type="PROSITE" id="PS00086">
    <property type="entry name" value="CYTOCHROME_P450"/>
    <property type="match status" value="1"/>
</dbReference>
<evidence type="ECO:0000256" key="4">
    <source>
        <dbReference type="ARBA" id="ARBA00022723"/>
    </source>
</evidence>
<comment type="caution">
    <text evidence="10">The sequence shown here is derived from an EMBL/GenBank/DDBJ whole genome shotgun (WGS) entry which is preliminary data.</text>
</comment>
<keyword evidence="5 9" id="KW-0560">Oxidoreductase</keyword>
<dbReference type="SUPFAM" id="SSF48264">
    <property type="entry name" value="Cytochrome P450"/>
    <property type="match status" value="1"/>
</dbReference>
<keyword evidence="7 9" id="KW-0503">Monooxygenase</keyword>
<evidence type="ECO:0000256" key="6">
    <source>
        <dbReference type="ARBA" id="ARBA00023004"/>
    </source>
</evidence>
<dbReference type="GO" id="GO:0005506">
    <property type="term" value="F:iron ion binding"/>
    <property type="evidence" value="ECO:0007669"/>
    <property type="project" value="InterPro"/>
</dbReference>
<reference evidence="11" key="1">
    <citation type="journal article" date="2019" name="Nat. Commun.">
        <title>The genome of broomcorn millet.</title>
        <authorList>
            <person name="Zou C."/>
            <person name="Miki D."/>
            <person name="Li D."/>
            <person name="Tang Q."/>
            <person name="Xiao L."/>
            <person name="Rajput S."/>
            <person name="Deng P."/>
            <person name="Jia W."/>
            <person name="Huang R."/>
            <person name="Zhang M."/>
            <person name="Sun Y."/>
            <person name="Hu J."/>
            <person name="Fu X."/>
            <person name="Schnable P.S."/>
            <person name="Li F."/>
            <person name="Zhang H."/>
            <person name="Feng B."/>
            <person name="Zhu X."/>
            <person name="Liu R."/>
            <person name="Schnable J.C."/>
            <person name="Zhu J.-K."/>
            <person name="Zhang H."/>
        </authorList>
    </citation>
    <scope>NUCLEOTIDE SEQUENCE [LARGE SCALE GENOMIC DNA]</scope>
</reference>
<protein>
    <submittedName>
        <fullName evidence="10">Cytochrome P450 76M5-like</fullName>
    </submittedName>
</protein>
<dbReference type="PRINTS" id="PR00463">
    <property type="entry name" value="EP450I"/>
</dbReference>
<dbReference type="InterPro" id="IPR036396">
    <property type="entry name" value="Cyt_P450_sf"/>
</dbReference>
<evidence type="ECO:0000256" key="9">
    <source>
        <dbReference type="RuleBase" id="RU000461"/>
    </source>
</evidence>
<dbReference type="OrthoDB" id="2789670at2759"/>
<dbReference type="GO" id="GO:0004497">
    <property type="term" value="F:monooxygenase activity"/>
    <property type="evidence" value="ECO:0007669"/>
    <property type="project" value="UniProtKB-KW"/>
</dbReference>
<dbReference type="Gene3D" id="1.10.630.10">
    <property type="entry name" value="Cytochrome P450"/>
    <property type="match status" value="1"/>
</dbReference>
<evidence type="ECO:0000313" key="11">
    <source>
        <dbReference type="Proteomes" id="UP000275267"/>
    </source>
</evidence>
<organism evidence="10 11">
    <name type="scientific">Panicum miliaceum</name>
    <name type="common">Proso millet</name>
    <name type="synonym">Broomcorn millet</name>
    <dbReference type="NCBI Taxonomy" id="4540"/>
    <lineage>
        <taxon>Eukaryota</taxon>
        <taxon>Viridiplantae</taxon>
        <taxon>Streptophyta</taxon>
        <taxon>Embryophyta</taxon>
        <taxon>Tracheophyta</taxon>
        <taxon>Spermatophyta</taxon>
        <taxon>Magnoliopsida</taxon>
        <taxon>Liliopsida</taxon>
        <taxon>Poales</taxon>
        <taxon>Poaceae</taxon>
        <taxon>PACMAD clade</taxon>
        <taxon>Panicoideae</taxon>
        <taxon>Panicodae</taxon>
        <taxon>Paniceae</taxon>
        <taxon>Panicinae</taxon>
        <taxon>Panicum</taxon>
        <taxon>Panicum sect. Panicum</taxon>
    </lineage>
</organism>
<dbReference type="InterPro" id="IPR002401">
    <property type="entry name" value="Cyt_P450_E_grp-I"/>
</dbReference>